<protein>
    <recommendedName>
        <fullName evidence="3">VCBS repeat-containing protein</fullName>
    </recommendedName>
</protein>
<gene>
    <name evidence="2" type="ORF">S01H4_55476</name>
</gene>
<feature type="non-terminal residue" evidence="2">
    <location>
        <position position="1"/>
    </location>
</feature>
<dbReference type="InterPro" id="IPR028994">
    <property type="entry name" value="Integrin_alpha_N"/>
</dbReference>
<comment type="caution">
    <text evidence="2">The sequence shown here is derived from an EMBL/GenBank/DDBJ whole genome shotgun (WGS) entry which is preliminary data.</text>
</comment>
<evidence type="ECO:0000313" key="2">
    <source>
        <dbReference type="EMBL" id="GAH18371.1"/>
    </source>
</evidence>
<name>X1DC51_9ZZZZ</name>
<organism evidence="2">
    <name type="scientific">marine sediment metagenome</name>
    <dbReference type="NCBI Taxonomy" id="412755"/>
    <lineage>
        <taxon>unclassified sequences</taxon>
        <taxon>metagenomes</taxon>
        <taxon>ecological metagenomes</taxon>
    </lineage>
</organism>
<sequence length="250" mass="27145">GSWPSYQNKLKAFSPWLEPTELTALVQKPNGGETFRSGSFVFLGDGTFDFTLSQGGLPTSGWWGLDVGDMNNDGCDDLVIGYSSSGVRCYEYDKQNNDWDLASSGLPTSGSYYPQFGDIDGDGFLDIVAYLGPTGYAYLGDGNGNWVSDATFSMPANGGYAAFVVDDDFDHDGREDVVIQAEQGSWPSYQNKLKAFSPWLEPTELTALVQKPNGGETFRSGSIRKIRWLSGVPQTQGDSTVEIQISLNGD</sequence>
<dbReference type="Pfam" id="PF13517">
    <property type="entry name" value="FG-GAP_3"/>
    <property type="match status" value="1"/>
</dbReference>
<dbReference type="Gene3D" id="2.130.10.130">
    <property type="entry name" value="Integrin alpha, N-terminal"/>
    <property type="match status" value="1"/>
</dbReference>
<dbReference type="InterPro" id="IPR013517">
    <property type="entry name" value="FG-GAP"/>
</dbReference>
<dbReference type="AlphaFoldDB" id="X1DC51"/>
<feature type="non-terminal residue" evidence="2">
    <location>
        <position position="250"/>
    </location>
</feature>
<evidence type="ECO:0000256" key="1">
    <source>
        <dbReference type="ARBA" id="ARBA00022729"/>
    </source>
</evidence>
<reference evidence="2" key="1">
    <citation type="journal article" date="2014" name="Front. Microbiol.">
        <title>High frequency of phylogenetically diverse reductive dehalogenase-homologous genes in deep subseafloor sedimentary metagenomes.</title>
        <authorList>
            <person name="Kawai M."/>
            <person name="Futagami T."/>
            <person name="Toyoda A."/>
            <person name="Takaki Y."/>
            <person name="Nishi S."/>
            <person name="Hori S."/>
            <person name="Arai W."/>
            <person name="Tsubouchi T."/>
            <person name="Morono Y."/>
            <person name="Uchiyama I."/>
            <person name="Ito T."/>
            <person name="Fujiyama A."/>
            <person name="Inagaki F."/>
            <person name="Takami H."/>
        </authorList>
    </citation>
    <scope>NUCLEOTIDE SEQUENCE</scope>
    <source>
        <strain evidence="2">Expedition CK06-06</strain>
    </source>
</reference>
<dbReference type="SUPFAM" id="SSF69318">
    <property type="entry name" value="Integrin alpha N-terminal domain"/>
    <property type="match status" value="1"/>
</dbReference>
<dbReference type="EMBL" id="BART01032022">
    <property type="protein sequence ID" value="GAH18371.1"/>
    <property type="molecule type" value="Genomic_DNA"/>
</dbReference>
<keyword evidence="1" id="KW-0732">Signal</keyword>
<proteinExistence type="predicted"/>
<accession>X1DC51</accession>
<evidence type="ECO:0008006" key="3">
    <source>
        <dbReference type="Google" id="ProtNLM"/>
    </source>
</evidence>